<keyword evidence="11" id="KW-1185">Reference proteome</keyword>
<evidence type="ECO:0000313" key="11">
    <source>
        <dbReference type="Proteomes" id="UP001620514"/>
    </source>
</evidence>
<evidence type="ECO:0000256" key="1">
    <source>
        <dbReference type="ARBA" id="ARBA00004651"/>
    </source>
</evidence>
<dbReference type="PANTHER" id="PTHR21716">
    <property type="entry name" value="TRANSMEMBRANE PROTEIN"/>
    <property type="match status" value="1"/>
</dbReference>
<feature type="region of interest" description="Disordered" evidence="8">
    <location>
        <begin position="178"/>
        <end position="205"/>
    </location>
</feature>
<comment type="caution">
    <text evidence="10">The sequence shown here is derived from an EMBL/GenBank/DDBJ whole genome shotgun (WGS) entry which is preliminary data.</text>
</comment>
<protein>
    <submittedName>
        <fullName evidence="10">PurR-regulated permease PerM</fullName>
    </submittedName>
</protein>
<evidence type="ECO:0000256" key="6">
    <source>
        <dbReference type="ARBA" id="ARBA00022989"/>
    </source>
</evidence>
<evidence type="ECO:0000256" key="8">
    <source>
        <dbReference type="SAM" id="MobiDB-lite"/>
    </source>
</evidence>
<feature type="transmembrane region" description="Helical" evidence="9">
    <location>
        <begin position="313"/>
        <end position="333"/>
    </location>
</feature>
<evidence type="ECO:0000256" key="5">
    <source>
        <dbReference type="ARBA" id="ARBA00022692"/>
    </source>
</evidence>
<dbReference type="Pfam" id="PF01594">
    <property type="entry name" value="AI-2E_transport"/>
    <property type="match status" value="1"/>
</dbReference>
<evidence type="ECO:0000256" key="2">
    <source>
        <dbReference type="ARBA" id="ARBA00009773"/>
    </source>
</evidence>
<dbReference type="EMBL" id="JBIYDN010000017">
    <property type="protein sequence ID" value="MFK4445050.1"/>
    <property type="molecule type" value="Genomic_DNA"/>
</dbReference>
<evidence type="ECO:0000256" key="9">
    <source>
        <dbReference type="SAM" id="Phobius"/>
    </source>
</evidence>
<feature type="transmembrane region" description="Helical" evidence="9">
    <location>
        <begin position="279"/>
        <end position="307"/>
    </location>
</feature>
<feature type="region of interest" description="Disordered" evidence="8">
    <location>
        <begin position="684"/>
        <end position="704"/>
    </location>
</feature>
<feature type="transmembrane region" description="Helical" evidence="9">
    <location>
        <begin position="7"/>
        <end position="28"/>
    </location>
</feature>
<accession>A0ABW8MN15</accession>
<organism evidence="10 11">
    <name type="scientific">Caballeronia udeis</name>
    <dbReference type="NCBI Taxonomy" id="1232866"/>
    <lineage>
        <taxon>Bacteria</taxon>
        <taxon>Pseudomonadati</taxon>
        <taxon>Pseudomonadota</taxon>
        <taxon>Betaproteobacteria</taxon>
        <taxon>Burkholderiales</taxon>
        <taxon>Burkholderiaceae</taxon>
        <taxon>Caballeronia</taxon>
    </lineage>
</organism>
<feature type="transmembrane region" description="Helical" evidence="9">
    <location>
        <begin position="106"/>
        <end position="129"/>
    </location>
</feature>
<evidence type="ECO:0000313" key="10">
    <source>
        <dbReference type="EMBL" id="MFK4445050.1"/>
    </source>
</evidence>
<keyword evidence="6 9" id="KW-1133">Transmembrane helix</keyword>
<keyword evidence="3" id="KW-0813">Transport</keyword>
<dbReference type="Proteomes" id="UP001620514">
    <property type="component" value="Unassembled WGS sequence"/>
</dbReference>
<evidence type="ECO:0000256" key="4">
    <source>
        <dbReference type="ARBA" id="ARBA00022475"/>
    </source>
</evidence>
<dbReference type="InterPro" id="IPR002549">
    <property type="entry name" value="AI-2E-like"/>
</dbReference>
<keyword evidence="5 9" id="KW-0812">Transmembrane</keyword>
<feature type="transmembrane region" description="Helical" evidence="9">
    <location>
        <begin position="61"/>
        <end position="94"/>
    </location>
</feature>
<keyword evidence="4" id="KW-1003">Cell membrane</keyword>
<evidence type="ECO:0000256" key="7">
    <source>
        <dbReference type="ARBA" id="ARBA00023136"/>
    </source>
</evidence>
<comment type="similarity">
    <text evidence="2">Belongs to the autoinducer-2 exporter (AI-2E) (TC 2.A.86) family.</text>
</comment>
<comment type="subcellular location">
    <subcellularLocation>
        <location evidence="1">Cell membrane</location>
        <topology evidence="1">Multi-pass membrane protein</topology>
    </subcellularLocation>
</comment>
<dbReference type="PANTHER" id="PTHR21716:SF53">
    <property type="entry name" value="PERMEASE PERM-RELATED"/>
    <property type="match status" value="1"/>
</dbReference>
<reference evidence="10 11" key="2">
    <citation type="submission" date="2024-11" db="EMBL/GenBank/DDBJ databases">
        <title>Using genomics to understand microbial adaptation to soil warming.</title>
        <authorList>
            <person name="Deangelis K.M. PhD."/>
        </authorList>
    </citation>
    <scope>NUCLEOTIDE SEQUENCE [LARGE SCALE GENOMIC DNA]</scope>
    <source>
        <strain evidence="10 11">GAS97</strain>
    </source>
</reference>
<evidence type="ECO:0000256" key="3">
    <source>
        <dbReference type="ARBA" id="ARBA00022448"/>
    </source>
</evidence>
<feature type="transmembrane region" description="Helical" evidence="9">
    <location>
        <begin position="216"/>
        <end position="239"/>
    </location>
</feature>
<feature type="transmembrane region" description="Helical" evidence="9">
    <location>
        <begin position="370"/>
        <end position="403"/>
    </location>
</feature>
<name>A0ABW8MN15_9BURK</name>
<keyword evidence="7 9" id="KW-0472">Membrane</keyword>
<reference evidence="10 11" key="1">
    <citation type="submission" date="2024-10" db="EMBL/GenBank/DDBJ databases">
        <authorList>
            <person name="Deangelis K."/>
            <person name="Huntemann M."/>
            <person name="Clum A."/>
            <person name="Wang J."/>
            <person name="Palaniappan K."/>
            <person name="Ritter S."/>
            <person name="Chen I.-M."/>
            <person name="Stamatis D."/>
            <person name="Reddy T."/>
            <person name="O'Malley R."/>
            <person name="Daum C."/>
            <person name="Ng V."/>
            <person name="Ivanova N."/>
            <person name="Kyrpides N."/>
            <person name="Woyke T."/>
        </authorList>
    </citation>
    <scope>NUCLEOTIDE SEQUENCE [LARGE SCALE GENOMIC DNA]</scope>
    <source>
        <strain evidence="10 11">GAS97</strain>
    </source>
</reference>
<sequence length="704" mass="75920">MRAIIPLRVASALLPVILRCFLCPYAVINENDVMNPDPVPRRPLAAVLPPEAPGLRTLTSLVIGVVVICALYFGRAVLIPIILAILLSFLVAPFVDLLRRLKFGQVPSVIVAVLTALAVLTAVGALIGAQVAQLAGDLPQYQVTVERKIDAVQQKTIGRADEFLGKAAAALKRLSPNRQDEIRKSEENPAASPIDSPMPVEVHEPSPSPVELAQRFLSPVISPLETTGIVLVVAIFILLQRGDLRDRLIRLFGSRDLHRATTAMDEAARRLSRYFLAQLGINMGVGVVISIGLAIIGVPGALLFGVLTGLLRFVPYVGTWIAALLAVVFAAAVGPGWSMMIWTMVLFGVTDVVAGQVVEPLLYGHSTGLSPFAVIVAAIFWSWIWGPIGLVLSTPLTLCLVILGRHVDRLEFLDVLFGDRPALTPAENFYQRLLANDPDEALVQAESLLKERSLSAYYDEVALEGLRIAHNDVLRGVVTTDQLRRINESAMDIVEGLEEVEDVVMAVRQEEEPPASLEMSDREAGVVHEAPPSHFDAALEGHTASVLCIAGRGVLDDLAATIAVQLFRKHGLGADLAPYERFSRTRFDDVDLTGVSLICVISFDAAESPPYLRNLLRRLHQRAATADLIVGLVLPDSTLEGEAVIRKTSAATSFKELVEGCVAAARCQSTDGISWEGLNPPDKLVSGEAESARKEPVVPVLRGA</sequence>
<gene>
    <name evidence="10" type="ORF">ABH943_005072</name>
</gene>
<proteinExistence type="inferred from homology"/>
<feature type="transmembrane region" description="Helical" evidence="9">
    <location>
        <begin position="340"/>
        <end position="358"/>
    </location>
</feature>
<feature type="compositionally biased region" description="Basic and acidic residues" evidence="8">
    <location>
        <begin position="178"/>
        <end position="187"/>
    </location>
</feature>